<dbReference type="Proteomes" id="UP000800235">
    <property type="component" value="Unassembled WGS sequence"/>
</dbReference>
<evidence type="ECO:0000313" key="2">
    <source>
        <dbReference type="EMBL" id="KAF2429843.1"/>
    </source>
</evidence>
<feature type="signal peptide" evidence="1">
    <location>
        <begin position="1"/>
        <end position="22"/>
    </location>
</feature>
<sequence length="491" mass="54966">MCISSVLLYNILIYLFTIKVSSLTLLQAKDIVEVKDKNGWYPPNSTWITDLSEVVDGSGVHGFIFNGSALPEDVQYGEYNFCNMPHVRAAEYQKVSKEFELVYVEVIHRHHKRTPYAHNTFPKESYDWSCSDTALFTYGIPLNPGKEYDAQTYWNITTSQTNAFAPTGFNGSCQFPQITNAGLEDSWQHGKDLFGVYYDLLGFLPNTPDDTILFRVTNNVITSQVAGMVVDAMYPSHTGRFPLQIQPPSIDSLEPSYSCNPASRLYSNYSVGSNDSAWLEHIKQSAPLFKALDSISGVSPTSAEWHQSWDHYFDNLSARQCHSKPLPCNLVQSDACITGQQAEAVYRLGQYEYSFIHRGAPQSLLAATPSYGVYIAELVQNIRDVVHGVSKIKYRHNVAHDGSLSRLLSILQVDVMVWPGMGSEVVFEVFRKRDSSSDAFIRVLWGGRIMRSSVPHIGLLDMVPLETLLGYFESLVGDKAEKVVKLCAVST</sequence>
<organism evidence="2 3">
    <name type="scientific">Tothia fuscella</name>
    <dbReference type="NCBI Taxonomy" id="1048955"/>
    <lineage>
        <taxon>Eukaryota</taxon>
        <taxon>Fungi</taxon>
        <taxon>Dikarya</taxon>
        <taxon>Ascomycota</taxon>
        <taxon>Pezizomycotina</taxon>
        <taxon>Dothideomycetes</taxon>
        <taxon>Pleosporomycetidae</taxon>
        <taxon>Venturiales</taxon>
        <taxon>Cylindrosympodiaceae</taxon>
        <taxon>Tothia</taxon>
    </lineage>
</organism>
<feature type="chain" id="PRO_5040212147" evidence="1">
    <location>
        <begin position="23"/>
        <end position="491"/>
    </location>
</feature>
<protein>
    <submittedName>
        <fullName evidence="2">Histidine acid phosphatase-like protein</fullName>
    </submittedName>
</protein>
<dbReference type="InterPro" id="IPR050645">
    <property type="entry name" value="Histidine_acid_phosphatase"/>
</dbReference>
<accession>A0A9P4NQZ3</accession>
<evidence type="ECO:0000256" key="1">
    <source>
        <dbReference type="SAM" id="SignalP"/>
    </source>
</evidence>
<evidence type="ECO:0000313" key="3">
    <source>
        <dbReference type="Proteomes" id="UP000800235"/>
    </source>
</evidence>
<comment type="caution">
    <text evidence="2">The sequence shown here is derived from an EMBL/GenBank/DDBJ whole genome shotgun (WGS) entry which is preliminary data.</text>
</comment>
<dbReference type="EMBL" id="MU007043">
    <property type="protein sequence ID" value="KAF2429843.1"/>
    <property type="molecule type" value="Genomic_DNA"/>
</dbReference>
<keyword evidence="3" id="KW-1185">Reference proteome</keyword>
<reference evidence="2" key="1">
    <citation type="journal article" date="2020" name="Stud. Mycol.">
        <title>101 Dothideomycetes genomes: a test case for predicting lifestyles and emergence of pathogens.</title>
        <authorList>
            <person name="Haridas S."/>
            <person name="Albert R."/>
            <person name="Binder M."/>
            <person name="Bloem J."/>
            <person name="Labutti K."/>
            <person name="Salamov A."/>
            <person name="Andreopoulos B."/>
            <person name="Baker S."/>
            <person name="Barry K."/>
            <person name="Bills G."/>
            <person name="Bluhm B."/>
            <person name="Cannon C."/>
            <person name="Castanera R."/>
            <person name="Culley D."/>
            <person name="Daum C."/>
            <person name="Ezra D."/>
            <person name="Gonzalez J."/>
            <person name="Henrissat B."/>
            <person name="Kuo A."/>
            <person name="Liang C."/>
            <person name="Lipzen A."/>
            <person name="Lutzoni F."/>
            <person name="Magnuson J."/>
            <person name="Mondo S."/>
            <person name="Nolan M."/>
            <person name="Ohm R."/>
            <person name="Pangilinan J."/>
            <person name="Park H.-J."/>
            <person name="Ramirez L."/>
            <person name="Alfaro M."/>
            <person name="Sun H."/>
            <person name="Tritt A."/>
            <person name="Yoshinaga Y."/>
            <person name="Zwiers L.-H."/>
            <person name="Turgeon B."/>
            <person name="Goodwin S."/>
            <person name="Spatafora J."/>
            <person name="Crous P."/>
            <person name="Grigoriev I."/>
        </authorList>
    </citation>
    <scope>NUCLEOTIDE SEQUENCE</scope>
    <source>
        <strain evidence="2">CBS 130266</strain>
    </source>
</reference>
<dbReference type="AlphaFoldDB" id="A0A9P4NQZ3"/>
<gene>
    <name evidence="2" type="ORF">EJ08DRAFT_650071</name>
</gene>
<dbReference type="SUPFAM" id="SSF53254">
    <property type="entry name" value="Phosphoglycerate mutase-like"/>
    <property type="match status" value="1"/>
</dbReference>
<proteinExistence type="predicted"/>
<dbReference type="PANTHER" id="PTHR11567">
    <property type="entry name" value="ACID PHOSPHATASE-RELATED"/>
    <property type="match status" value="1"/>
</dbReference>
<keyword evidence="1" id="KW-0732">Signal</keyword>
<dbReference type="Gene3D" id="3.40.50.1240">
    <property type="entry name" value="Phosphoglycerate mutase-like"/>
    <property type="match status" value="1"/>
</dbReference>
<dbReference type="InterPro" id="IPR029033">
    <property type="entry name" value="His_PPase_superfam"/>
</dbReference>
<dbReference type="GO" id="GO:0016791">
    <property type="term" value="F:phosphatase activity"/>
    <property type="evidence" value="ECO:0007669"/>
    <property type="project" value="TreeGrafter"/>
</dbReference>
<dbReference type="OrthoDB" id="10262962at2759"/>
<dbReference type="PANTHER" id="PTHR11567:SF195">
    <property type="entry name" value="ACID PHOSPHATASE, PUTATIVE (AFU_ORTHOLOGUE AFUA_3G14570)-RELATED"/>
    <property type="match status" value="1"/>
</dbReference>
<name>A0A9P4NQZ3_9PEZI</name>